<reference evidence="2" key="1">
    <citation type="journal article" date="2012" name="MBio">
        <title>Comparative genome analysis of Trichophyton rubrum and related dermatophytes reveals candidate genes involved in infection.</title>
        <authorList>
            <person name="Martinez D.A."/>
            <person name="Oliver B.G."/>
            <person name="Graeser Y."/>
            <person name="Goldberg J.M."/>
            <person name="Li W."/>
            <person name="Martinez-Rossi N.M."/>
            <person name="Monod M."/>
            <person name="Shelest E."/>
            <person name="Barton R.C."/>
            <person name="Birch E."/>
            <person name="Brakhage A.A."/>
            <person name="Chen Z."/>
            <person name="Gurr S.J."/>
            <person name="Heiman D."/>
            <person name="Heitman J."/>
            <person name="Kosti I."/>
            <person name="Rossi A."/>
            <person name="Saif S."/>
            <person name="Samalova M."/>
            <person name="Saunders C.W."/>
            <person name="Shea T."/>
            <person name="Summerbell R.C."/>
            <person name="Xu J."/>
            <person name="Young S."/>
            <person name="Zeng Q."/>
            <person name="Birren B.W."/>
            <person name="Cuomo C.A."/>
            <person name="White T.C."/>
        </authorList>
    </citation>
    <scope>NUCLEOTIDE SEQUENCE [LARGE SCALE GENOMIC DNA]</scope>
    <source>
        <strain evidence="2">ATCC MYA-4605 / CBS 113480</strain>
    </source>
</reference>
<dbReference type="AlphaFoldDB" id="C5FR16"/>
<sequence length="124" mass="13929">MVWGTLLQEYRFMRTISNILRSRQKIIHRAAAAAQGEASALITPRRKPTQSAKYVTEPANIRVENGYPARLNVTNALKRDTMPLPVHLVEERSVRSCVGCKGMGFIWDAALVPVKKKCNCMGKF</sequence>
<evidence type="ECO:0000313" key="2">
    <source>
        <dbReference type="Proteomes" id="UP000002035"/>
    </source>
</evidence>
<dbReference type="EMBL" id="DS995705">
    <property type="protein sequence ID" value="EEQ32319.1"/>
    <property type="molecule type" value="Genomic_DNA"/>
</dbReference>
<dbReference type="GeneID" id="9231026"/>
<dbReference type="VEuPathDB" id="FungiDB:MCYG_05138"/>
<dbReference type="HOGENOM" id="CLU_2003381_0_0_1"/>
<dbReference type="Proteomes" id="UP000002035">
    <property type="component" value="Unassembled WGS sequence"/>
</dbReference>
<evidence type="ECO:0000313" key="1">
    <source>
        <dbReference type="EMBL" id="EEQ32319.1"/>
    </source>
</evidence>
<name>C5FR16_ARTOC</name>
<accession>C5FR16</accession>
<gene>
    <name evidence="1" type="ORF">MCYG_05138</name>
</gene>
<dbReference type="RefSeq" id="XP_002845269.1">
    <property type="nucleotide sequence ID" value="XM_002845223.1"/>
</dbReference>
<keyword evidence="2" id="KW-1185">Reference proteome</keyword>
<organism evidence="1 2">
    <name type="scientific">Arthroderma otae (strain ATCC MYA-4605 / CBS 113480)</name>
    <name type="common">Microsporum canis</name>
    <dbReference type="NCBI Taxonomy" id="554155"/>
    <lineage>
        <taxon>Eukaryota</taxon>
        <taxon>Fungi</taxon>
        <taxon>Dikarya</taxon>
        <taxon>Ascomycota</taxon>
        <taxon>Pezizomycotina</taxon>
        <taxon>Eurotiomycetes</taxon>
        <taxon>Eurotiomycetidae</taxon>
        <taxon>Onygenales</taxon>
        <taxon>Arthrodermataceae</taxon>
        <taxon>Microsporum</taxon>
    </lineage>
</organism>
<proteinExistence type="predicted"/>
<protein>
    <submittedName>
        <fullName evidence="1">Uncharacterized protein</fullName>
    </submittedName>
</protein>